<sequence>MGLSVTAQAPLEEPRRLRQWSGTAGGWLRITLVSFLATLPVEQLRAFPSSLSDCQTPTGWNCSVFHPDIMHTLIQILHQLNCLHTIALEDRFVAAAAVDGGFDDRDTDLFLCDTNTCKFDGECLRIGNMVTCICDFKFIQDCQRTHEKVINSHTGWIFFVLTESMDGCSHTQKKPKEETCKGLCEEEVFGVVESMDTIHCQDALDSPHTDS</sequence>
<organism evidence="1 2">
    <name type="scientific">Collichthys lucidus</name>
    <name type="common">Big head croaker</name>
    <name type="synonym">Sciaena lucida</name>
    <dbReference type="NCBI Taxonomy" id="240159"/>
    <lineage>
        <taxon>Eukaryota</taxon>
        <taxon>Metazoa</taxon>
        <taxon>Chordata</taxon>
        <taxon>Craniata</taxon>
        <taxon>Vertebrata</taxon>
        <taxon>Euteleostomi</taxon>
        <taxon>Actinopterygii</taxon>
        <taxon>Neopterygii</taxon>
        <taxon>Teleostei</taxon>
        <taxon>Neoteleostei</taxon>
        <taxon>Acanthomorphata</taxon>
        <taxon>Eupercaria</taxon>
        <taxon>Sciaenidae</taxon>
        <taxon>Collichthys</taxon>
    </lineage>
</organism>
<keyword evidence="2" id="KW-1185">Reference proteome</keyword>
<dbReference type="Proteomes" id="UP000298787">
    <property type="component" value="Chromosome 2"/>
</dbReference>
<reference evidence="1 2" key="1">
    <citation type="submission" date="2019-01" db="EMBL/GenBank/DDBJ databases">
        <title>Genome Assembly of Collichthys lucidus.</title>
        <authorList>
            <person name="Cai M."/>
            <person name="Xiao S."/>
        </authorList>
    </citation>
    <scope>NUCLEOTIDE SEQUENCE [LARGE SCALE GENOMIC DNA]</scope>
    <source>
        <strain evidence="1">JT15FE1705JMU</strain>
        <tissue evidence="1">Muscle</tissue>
    </source>
</reference>
<proteinExistence type="predicted"/>
<dbReference type="STRING" id="240159.A0A4U5U0M6"/>
<accession>A0A4U5U0M6</accession>
<gene>
    <name evidence="1" type="ORF">D9C73_001099</name>
</gene>
<evidence type="ECO:0000313" key="1">
    <source>
        <dbReference type="EMBL" id="TKS67577.1"/>
    </source>
</evidence>
<evidence type="ECO:0000313" key="2">
    <source>
        <dbReference type="Proteomes" id="UP000298787"/>
    </source>
</evidence>
<name>A0A4U5U0M6_COLLU</name>
<protein>
    <submittedName>
        <fullName evidence="1">Tomoregulin-2</fullName>
    </submittedName>
</protein>
<dbReference type="EMBL" id="CM014079">
    <property type="protein sequence ID" value="TKS67577.1"/>
    <property type="molecule type" value="Genomic_DNA"/>
</dbReference>
<dbReference type="AlphaFoldDB" id="A0A4U5U0M6"/>